<dbReference type="PANTHER" id="PTHR33107">
    <property type="entry name" value="KUNITZ TRYPSIN INHIBITOR 2"/>
    <property type="match status" value="1"/>
</dbReference>
<dbReference type="InterPro" id="IPR056368">
    <property type="entry name" value="KTI1"/>
</dbReference>
<sequence length="148" mass="17020">APKQVEITESSSLNIDFYLDNPTICNNNVWEVEGFPGRNIPMFLSTNGMAGDPLKEASWFQIKRVNSINYKLVFCPFGEYFCSDIGITDVHGQRRLALGTGNIFYFVFIKGYLHRNKIDYMNLMRCMSPSPYSGPGPFTRLHRRIHEQ</sequence>
<dbReference type="PANTHER" id="PTHR33107:SF47">
    <property type="entry name" value="MIRACULIN-LIKE"/>
    <property type="match status" value="1"/>
</dbReference>
<organism evidence="3 4">
    <name type="scientific">Datura stramonium</name>
    <name type="common">Jimsonweed</name>
    <name type="synonym">Common thornapple</name>
    <dbReference type="NCBI Taxonomy" id="4076"/>
    <lineage>
        <taxon>Eukaryota</taxon>
        <taxon>Viridiplantae</taxon>
        <taxon>Streptophyta</taxon>
        <taxon>Embryophyta</taxon>
        <taxon>Tracheophyta</taxon>
        <taxon>Spermatophyta</taxon>
        <taxon>Magnoliopsida</taxon>
        <taxon>eudicotyledons</taxon>
        <taxon>Gunneridae</taxon>
        <taxon>Pentapetalae</taxon>
        <taxon>asterids</taxon>
        <taxon>lamiids</taxon>
        <taxon>Solanales</taxon>
        <taxon>Solanaceae</taxon>
        <taxon>Solanoideae</taxon>
        <taxon>Datureae</taxon>
        <taxon>Datura</taxon>
    </lineage>
</organism>
<feature type="non-terminal residue" evidence="3">
    <location>
        <position position="1"/>
    </location>
</feature>
<evidence type="ECO:0000256" key="1">
    <source>
        <dbReference type="ARBA" id="ARBA00005440"/>
    </source>
</evidence>
<evidence type="ECO:0000313" key="3">
    <source>
        <dbReference type="EMBL" id="MCE3051890.1"/>
    </source>
</evidence>
<evidence type="ECO:0000313" key="4">
    <source>
        <dbReference type="Proteomes" id="UP000823775"/>
    </source>
</evidence>
<dbReference type="SUPFAM" id="SSF50386">
    <property type="entry name" value="STI-like"/>
    <property type="match status" value="1"/>
</dbReference>
<dbReference type="Proteomes" id="UP000823775">
    <property type="component" value="Unassembled WGS sequence"/>
</dbReference>
<gene>
    <name evidence="3" type="ORF">HAX54_051136</name>
</gene>
<keyword evidence="4" id="KW-1185">Reference proteome</keyword>
<reference evidence="3 4" key="1">
    <citation type="journal article" date="2021" name="BMC Genomics">
        <title>Datura genome reveals duplications of psychoactive alkaloid biosynthetic genes and high mutation rate following tissue culture.</title>
        <authorList>
            <person name="Rajewski A."/>
            <person name="Carter-House D."/>
            <person name="Stajich J."/>
            <person name="Litt A."/>
        </authorList>
    </citation>
    <scope>NUCLEOTIDE SEQUENCE [LARGE SCALE GENOMIC DNA]</scope>
    <source>
        <strain evidence="3">AR-01</strain>
    </source>
</reference>
<name>A0ABS8WQX2_DATST</name>
<dbReference type="InterPro" id="IPR011065">
    <property type="entry name" value="Kunitz_inhibitor_STI-like_sf"/>
</dbReference>
<accession>A0ABS8WQX2</accession>
<comment type="similarity">
    <text evidence="1">Belongs to the protease inhibitor I3 (leguminous Kunitz-type inhibitor) family.</text>
</comment>
<dbReference type="Pfam" id="PF00197">
    <property type="entry name" value="Kunitz_legume"/>
    <property type="match status" value="1"/>
</dbReference>
<dbReference type="EMBL" id="JACEIK010009038">
    <property type="protein sequence ID" value="MCE3051890.1"/>
    <property type="molecule type" value="Genomic_DNA"/>
</dbReference>
<keyword evidence="2" id="KW-0646">Protease inhibitor</keyword>
<dbReference type="InterPro" id="IPR002160">
    <property type="entry name" value="Prot_inh_Kunz-lg"/>
</dbReference>
<proteinExistence type="inferred from homology"/>
<dbReference type="Gene3D" id="2.80.10.50">
    <property type="match status" value="1"/>
</dbReference>
<protein>
    <submittedName>
        <fullName evidence="3">Uncharacterized protein</fullName>
    </submittedName>
</protein>
<comment type="caution">
    <text evidence="3">The sequence shown here is derived from an EMBL/GenBank/DDBJ whole genome shotgun (WGS) entry which is preliminary data.</text>
</comment>
<dbReference type="CDD" id="cd00178">
    <property type="entry name" value="beta-trefoil_STI"/>
    <property type="match status" value="1"/>
</dbReference>
<evidence type="ECO:0000256" key="2">
    <source>
        <dbReference type="ARBA" id="ARBA00022690"/>
    </source>
</evidence>